<keyword evidence="4" id="KW-1185">Reference proteome</keyword>
<dbReference type="Proteomes" id="UP000635071">
    <property type="component" value="Unassembled WGS sequence"/>
</dbReference>
<reference evidence="3" key="2">
    <citation type="submission" date="2020-09" db="EMBL/GenBank/DDBJ databases">
        <authorList>
            <person name="Sun Q."/>
            <person name="Zhou Y."/>
        </authorList>
    </citation>
    <scope>NUCLEOTIDE SEQUENCE</scope>
    <source>
        <strain evidence="3">CGMCC 1.15519</strain>
    </source>
</reference>
<reference evidence="3" key="1">
    <citation type="journal article" date="2014" name="Int. J. Syst. Evol. Microbiol.">
        <title>Complete genome sequence of Corynebacterium casei LMG S-19264T (=DSM 44701T), isolated from a smear-ripened cheese.</title>
        <authorList>
            <consortium name="US DOE Joint Genome Institute (JGI-PGF)"/>
            <person name="Walter F."/>
            <person name="Albersmeier A."/>
            <person name="Kalinowski J."/>
            <person name="Ruckert C."/>
        </authorList>
    </citation>
    <scope>NUCLEOTIDE SEQUENCE</scope>
    <source>
        <strain evidence="3">CGMCC 1.15519</strain>
    </source>
</reference>
<dbReference type="PROSITE" id="PS50076">
    <property type="entry name" value="DNAJ_2"/>
    <property type="match status" value="1"/>
</dbReference>
<sequence length="181" mass="19671">MTRHRRTDDWGFPRWRPYGSGSAAVEVRICDRHGCTNAGDRPAPKAPNRPERWYFCEKHAAEYNANWDYFAGLTPEEAAAREASEQGETKYKSASHWEWGGPGDGTRSRAELDALALLGLDPDADMLLVKAAWRTAAKASHPDVAGTDAAAADRFRAVQAAWQILSDADAVRTALGGATGG</sequence>
<proteinExistence type="predicted"/>
<dbReference type="EMBL" id="BMJM01000004">
    <property type="protein sequence ID" value="GGE08719.1"/>
    <property type="molecule type" value="Genomic_DNA"/>
</dbReference>
<dbReference type="PRINTS" id="PR00625">
    <property type="entry name" value="JDOMAIN"/>
</dbReference>
<name>A0A916ZQ66_9SPHN</name>
<protein>
    <submittedName>
        <fullName evidence="3">Molecular chaperone DnaJ</fullName>
    </submittedName>
</protein>
<dbReference type="InterPro" id="IPR036869">
    <property type="entry name" value="J_dom_sf"/>
</dbReference>
<dbReference type="Pfam" id="PF00226">
    <property type="entry name" value="DnaJ"/>
    <property type="match status" value="1"/>
</dbReference>
<dbReference type="SUPFAM" id="SSF46565">
    <property type="entry name" value="Chaperone J-domain"/>
    <property type="match status" value="1"/>
</dbReference>
<evidence type="ECO:0000313" key="4">
    <source>
        <dbReference type="Proteomes" id="UP000635071"/>
    </source>
</evidence>
<feature type="domain" description="J" evidence="2">
    <location>
        <begin position="113"/>
        <end position="170"/>
    </location>
</feature>
<organism evidence="3 4">
    <name type="scientific">Sandarakinorhabdus glacialis</name>
    <dbReference type="NCBI Taxonomy" id="1614636"/>
    <lineage>
        <taxon>Bacteria</taxon>
        <taxon>Pseudomonadati</taxon>
        <taxon>Pseudomonadota</taxon>
        <taxon>Alphaproteobacteria</taxon>
        <taxon>Sphingomonadales</taxon>
        <taxon>Sphingosinicellaceae</taxon>
        <taxon>Sandarakinorhabdus</taxon>
    </lineage>
</organism>
<dbReference type="CDD" id="cd06257">
    <property type="entry name" value="DnaJ"/>
    <property type="match status" value="1"/>
</dbReference>
<feature type="compositionally biased region" description="Basic and acidic residues" evidence="1">
    <location>
        <begin position="82"/>
        <end position="91"/>
    </location>
</feature>
<dbReference type="AlphaFoldDB" id="A0A916ZQ66"/>
<evidence type="ECO:0000313" key="3">
    <source>
        <dbReference type="EMBL" id="GGE08719.1"/>
    </source>
</evidence>
<feature type="region of interest" description="Disordered" evidence="1">
    <location>
        <begin position="82"/>
        <end position="103"/>
    </location>
</feature>
<evidence type="ECO:0000259" key="2">
    <source>
        <dbReference type="PROSITE" id="PS50076"/>
    </source>
</evidence>
<comment type="caution">
    <text evidence="3">The sequence shown here is derived from an EMBL/GenBank/DDBJ whole genome shotgun (WGS) entry which is preliminary data.</text>
</comment>
<dbReference type="InterPro" id="IPR001623">
    <property type="entry name" value="DnaJ_domain"/>
</dbReference>
<dbReference type="RefSeq" id="WP_188762221.1">
    <property type="nucleotide sequence ID" value="NZ_BMJM01000004.1"/>
</dbReference>
<dbReference type="SMART" id="SM00271">
    <property type="entry name" value="DnaJ"/>
    <property type="match status" value="1"/>
</dbReference>
<evidence type="ECO:0000256" key="1">
    <source>
        <dbReference type="SAM" id="MobiDB-lite"/>
    </source>
</evidence>
<gene>
    <name evidence="3" type="ORF">GCM10011529_13940</name>
</gene>
<accession>A0A916ZQ66</accession>
<dbReference type="Gene3D" id="1.10.287.110">
    <property type="entry name" value="DnaJ domain"/>
    <property type="match status" value="1"/>
</dbReference>